<proteinExistence type="predicted"/>
<organism evidence="1 2">
    <name type="scientific">Mariniblastus fucicola</name>
    <dbReference type="NCBI Taxonomy" id="980251"/>
    <lineage>
        <taxon>Bacteria</taxon>
        <taxon>Pseudomonadati</taxon>
        <taxon>Planctomycetota</taxon>
        <taxon>Planctomycetia</taxon>
        <taxon>Pirellulales</taxon>
        <taxon>Pirellulaceae</taxon>
        <taxon>Mariniblastus</taxon>
    </lineage>
</organism>
<sequence>MRLPKLELGFFGDMPGRKFGILFVVFAMLLSGLTEPRCVAQISSDQTRTGLANREARWWKGNLHTHSLWSDGDDFPDMIASWYAERDYNFLALSDHNILSRGVRWMKLADIKERAEPDVLEKYIDKFGEDWVEVRGDSEATREVRLKPLDEFAPLLEKAGKFILIPGEEISDRAAGKPVHMNATNVAELIDPVGGSTVREAMQNNLRLVLEQEKRLGRQILPHLNHPNFGYAVTAEDLASVVQERFFEVYNGHPSVGHLGNDKNISIERMWDVANAIRMAQLGAAPLYGVATDDSHEYHGRPGSRPGRGWVMVRSKFLSPDHLIMAMKRGDFYASSGVVLNDVQFDKATQTLSLQVEDDSDAEFKIDFVATLKPSKDGELPPNESIGKIVSSVEGKVASYKFTGNELYVRAVVTSSLPADDPSFKNQMQQAWTQPVVAVDKAATDSNN</sequence>
<dbReference type="InterPro" id="IPR016195">
    <property type="entry name" value="Pol/histidinol_Pase-like"/>
</dbReference>
<keyword evidence="2" id="KW-1185">Reference proteome</keyword>
<evidence type="ECO:0000313" key="2">
    <source>
        <dbReference type="Proteomes" id="UP000322214"/>
    </source>
</evidence>
<dbReference type="STRING" id="980251.GCA_001642875_00509"/>
<evidence type="ECO:0000313" key="1">
    <source>
        <dbReference type="EMBL" id="QEG23217.1"/>
    </source>
</evidence>
<name>A0A5B9P8Z9_9BACT</name>
<evidence type="ECO:0008006" key="3">
    <source>
        <dbReference type="Google" id="ProtNLM"/>
    </source>
</evidence>
<dbReference type="GO" id="GO:0004534">
    <property type="term" value="F:5'-3' RNA exonuclease activity"/>
    <property type="evidence" value="ECO:0007669"/>
    <property type="project" value="TreeGrafter"/>
</dbReference>
<dbReference type="PANTHER" id="PTHR42924">
    <property type="entry name" value="EXONUCLEASE"/>
    <property type="match status" value="1"/>
</dbReference>
<dbReference type="EMBL" id="CP042912">
    <property type="protein sequence ID" value="QEG23217.1"/>
    <property type="molecule type" value="Genomic_DNA"/>
</dbReference>
<dbReference type="GO" id="GO:0035312">
    <property type="term" value="F:5'-3' DNA exonuclease activity"/>
    <property type="evidence" value="ECO:0007669"/>
    <property type="project" value="TreeGrafter"/>
</dbReference>
<dbReference type="Proteomes" id="UP000322214">
    <property type="component" value="Chromosome"/>
</dbReference>
<dbReference type="PANTHER" id="PTHR42924:SF11">
    <property type="entry name" value="POLYMERASE_HISTIDINOL PHOSPHATASE N-TERMINAL DOMAIN-CONTAINING PROTEIN"/>
    <property type="match status" value="1"/>
</dbReference>
<accession>A0A5B9P8Z9</accession>
<reference evidence="1 2" key="1">
    <citation type="submission" date="2019-08" db="EMBL/GenBank/DDBJ databases">
        <title>Deep-cultivation of Planctomycetes and their phenomic and genomic characterization uncovers novel biology.</title>
        <authorList>
            <person name="Wiegand S."/>
            <person name="Jogler M."/>
            <person name="Boedeker C."/>
            <person name="Pinto D."/>
            <person name="Vollmers J."/>
            <person name="Rivas-Marin E."/>
            <person name="Kohn T."/>
            <person name="Peeters S.H."/>
            <person name="Heuer A."/>
            <person name="Rast P."/>
            <person name="Oberbeckmann S."/>
            <person name="Bunk B."/>
            <person name="Jeske O."/>
            <person name="Meyerdierks A."/>
            <person name="Storesund J.E."/>
            <person name="Kallscheuer N."/>
            <person name="Luecker S."/>
            <person name="Lage O.M."/>
            <person name="Pohl T."/>
            <person name="Merkel B.J."/>
            <person name="Hornburger P."/>
            <person name="Mueller R.-W."/>
            <person name="Bruemmer F."/>
            <person name="Labrenz M."/>
            <person name="Spormann A.M."/>
            <person name="Op den Camp H."/>
            <person name="Overmann J."/>
            <person name="Amann R."/>
            <person name="Jetten M.S.M."/>
            <person name="Mascher T."/>
            <person name="Medema M.H."/>
            <person name="Devos D.P."/>
            <person name="Kaster A.-K."/>
            <person name="Ovreas L."/>
            <person name="Rohde M."/>
            <person name="Galperin M.Y."/>
            <person name="Jogler C."/>
        </authorList>
    </citation>
    <scope>NUCLEOTIDE SEQUENCE [LARGE SCALE GENOMIC DNA]</scope>
    <source>
        <strain evidence="1 2">FC18</strain>
    </source>
</reference>
<dbReference type="InterPro" id="IPR052018">
    <property type="entry name" value="PHP_domain"/>
</dbReference>
<gene>
    <name evidence="1" type="ORF">MFFC18_31130</name>
</gene>
<dbReference type="OrthoDB" id="9804333at2"/>
<dbReference type="AlphaFoldDB" id="A0A5B9P8Z9"/>
<dbReference type="Gene3D" id="3.20.20.140">
    <property type="entry name" value="Metal-dependent hydrolases"/>
    <property type="match status" value="1"/>
</dbReference>
<dbReference type="RefSeq" id="WP_084416941.1">
    <property type="nucleotide sequence ID" value="NZ_CP042912.1"/>
</dbReference>
<dbReference type="SUPFAM" id="SSF89550">
    <property type="entry name" value="PHP domain-like"/>
    <property type="match status" value="1"/>
</dbReference>
<dbReference type="KEGG" id="mff:MFFC18_31130"/>
<protein>
    <recommendedName>
        <fullName evidence="3">PHP domain protein</fullName>
    </recommendedName>
</protein>